<comment type="caution">
    <text evidence="2">The sequence shown here is derived from an EMBL/GenBank/DDBJ whole genome shotgun (WGS) entry which is preliminary data.</text>
</comment>
<organism evidence="2 3">
    <name type="scientific">Favolaschia claudopus</name>
    <dbReference type="NCBI Taxonomy" id="2862362"/>
    <lineage>
        <taxon>Eukaryota</taxon>
        <taxon>Fungi</taxon>
        <taxon>Dikarya</taxon>
        <taxon>Basidiomycota</taxon>
        <taxon>Agaricomycotina</taxon>
        <taxon>Agaricomycetes</taxon>
        <taxon>Agaricomycetidae</taxon>
        <taxon>Agaricales</taxon>
        <taxon>Marasmiineae</taxon>
        <taxon>Mycenaceae</taxon>
        <taxon>Favolaschia</taxon>
    </lineage>
</organism>
<gene>
    <name evidence="2" type="ORF">R3P38DRAFT_635698</name>
</gene>
<dbReference type="Proteomes" id="UP001362999">
    <property type="component" value="Unassembled WGS sequence"/>
</dbReference>
<feature type="region of interest" description="Disordered" evidence="1">
    <location>
        <begin position="120"/>
        <end position="141"/>
    </location>
</feature>
<name>A0AAV9Z653_9AGAR</name>
<proteinExistence type="predicted"/>
<evidence type="ECO:0000256" key="1">
    <source>
        <dbReference type="SAM" id="MobiDB-lite"/>
    </source>
</evidence>
<keyword evidence="3" id="KW-1185">Reference proteome</keyword>
<evidence type="ECO:0000313" key="3">
    <source>
        <dbReference type="Proteomes" id="UP001362999"/>
    </source>
</evidence>
<dbReference type="AlphaFoldDB" id="A0AAV9Z653"/>
<reference evidence="2 3" key="1">
    <citation type="journal article" date="2024" name="J Genomics">
        <title>Draft genome sequencing and assembly of Favolaschia claudopus CIRM-BRFM 2984 isolated from oak limbs.</title>
        <authorList>
            <person name="Navarro D."/>
            <person name="Drula E."/>
            <person name="Chaduli D."/>
            <person name="Cazenave R."/>
            <person name="Ahrendt S."/>
            <person name="Wang J."/>
            <person name="Lipzen A."/>
            <person name="Daum C."/>
            <person name="Barry K."/>
            <person name="Grigoriev I.V."/>
            <person name="Favel A."/>
            <person name="Rosso M.N."/>
            <person name="Martin F."/>
        </authorList>
    </citation>
    <scope>NUCLEOTIDE SEQUENCE [LARGE SCALE GENOMIC DNA]</scope>
    <source>
        <strain evidence="2 3">CIRM-BRFM 2984</strain>
    </source>
</reference>
<accession>A0AAV9Z653</accession>
<evidence type="ECO:0000313" key="2">
    <source>
        <dbReference type="EMBL" id="KAK6971990.1"/>
    </source>
</evidence>
<protein>
    <submittedName>
        <fullName evidence="2">Uncharacterized protein</fullName>
    </submittedName>
</protein>
<sequence length="302" mass="32513">MSAIMAGDEPETSRYCGVCKRTIKYGHGGDSNWDGHEKSAKHIAKAKAAAGTRSLTSFFSVAPKVSRAPAAASSSHPRAATAGQNSAPPPDTDVGSFTPNTASQASQDVECLSHGIQNESTGAERLTLSTSSASTSVPNRTDASDERRIILTRLRSIISTLPLTIPVASNDDLTAPFAVDPTTLIAGSEDPWEDILHRILDRLMYDGGRSKNSLELSLSVRRGDLGMACLATWFKNVCMISTSPLEISSHVLSALYKPWFCLAPMKQQNPLLPQRKLFARRKPPTLILRRLSLAAAQGKSFH</sequence>
<feature type="compositionally biased region" description="Polar residues" evidence="1">
    <location>
        <begin position="95"/>
        <end position="107"/>
    </location>
</feature>
<dbReference type="EMBL" id="JAWWNJ010000196">
    <property type="protein sequence ID" value="KAK6971990.1"/>
    <property type="molecule type" value="Genomic_DNA"/>
</dbReference>
<feature type="compositionally biased region" description="Low complexity" evidence="1">
    <location>
        <begin position="126"/>
        <end position="136"/>
    </location>
</feature>
<feature type="region of interest" description="Disordered" evidence="1">
    <location>
        <begin position="69"/>
        <end position="107"/>
    </location>
</feature>
<feature type="compositionally biased region" description="Low complexity" evidence="1">
    <location>
        <begin position="69"/>
        <end position="82"/>
    </location>
</feature>